<reference evidence="1 2" key="1">
    <citation type="submission" date="2024-04" db="EMBL/GenBank/DDBJ databases">
        <title>genome sequences of Mucor flavus KT1a and Helicostylum pulchrum KT1b strains isolation_sourced from the surface of a dry-aged beef.</title>
        <authorList>
            <person name="Toyotome T."/>
            <person name="Hosono M."/>
            <person name="Torimaru M."/>
            <person name="Fukuda K."/>
            <person name="Mikami N."/>
        </authorList>
    </citation>
    <scope>NUCLEOTIDE SEQUENCE [LARGE SCALE GENOMIC DNA]</scope>
    <source>
        <strain evidence="1 2">KT1b</strain>
    </source>
</reference>
<accession>A0ABP9Y470</accession>
<evidence type="ECO:0000313" key="1">
    <source>
        <dbReference type="EMBL" id="GAA5801793.1"/>
    </source>
</evidence>
<dbReference type="Proteomes" id="UP001476247">
    <property type="component" value="Unassembled WGS sequence"/>
</dbReference>
<dbReference type="EMBL" id="BAABUJ010000020">
    <property type="protein sequence ID" value="GAA5801793.1"/>
    <property type="molecule type" value="Genomic_DNA"/>
</dbReference>
<organism evidence="1 2">
    <name type="scientific">Helicostylum pulchrum</name>
    <dbReference type="NCBI Taxonomy" id="562976"/>
    <lineage>
        <taxon>Eukaryota</taxon>
        <taxon>Fungi</taxon>
        <taxon>Fungi incertae sedis</taxon>
        <taxon>Mucoromycota</taxon>
        <taxon>Mucoromycotina</taxon>
        <taxon>Mucoromycetes</taxon>
        <taxon>Mucorales</taxon>
        <taxon>Mucorineae</taxon>
        <taxon>Mucoraceae</taxon>
        <taxon>Helicostylum</taxon>
    </lineage>
</organism>
<proteinExistence type="predicted"/>
<comment type="caution">
    <text evidence="1">The sequence shown here is derived from an EMBL/GenBank/DDBJ whole genome shotgun (WGS) entry which is preliminary data.</text>
</comment>
<protein>
    <submittedName>
        <fullName evidence="1">Uncharacterized protein</fullName>
    </submittedName>
</protein>
<name>A0ABP9Y470_9FUNG</name>
<evidence type="ECO:0000313" key="2">
    <source>
        <dbReference type="Proteomes" id="UP001476247"/>
    </source>
</evidence>
<sequence>MSLYDKDHWKSVEKHTATLPTSWNDRLNLDDVVSTQLIWKDLMKENLGLHEFTGPTIESICKESACFTTRTFQGMVVVFEE</sequence>
<keyword evidence="2" id="KW-1185">Reference proteome</keyword>
<gene>
    <name evidence="1" type="ORF">HPULCUR_007247</name>
</gene>